<dbReference type="EMBL" id="VFOZ01000001">
    <property type="protein sequence ID" value="TQL98975.1"/>
    <property type="molecule type" value="Genomic_DNA"/>
</dbReference>
<evidence type="ECO:0000313" key="4">
    <source>
        <dbReference type="EMBL" id="TQL98975.1"/>
    </source>
</evidence>
<reference evidence="4 5" key="1">
    <citation type="submission" date="2019-06" db="EMBL/GenBank/DDBJ databases">
        <title>Sequencing the genomes of 1000 actinobacteria strains.</title>
        <authorList>
            <person name="Klenk H.-P."/>
        </authorList>
    </citation>
    <scope>NUCLEOTIDE SEQUENCE [LARGE SCALE GENOMIC DNA]</scope>
    <source>
        <strain evidence="4 5">DSM 102200</strain>
    </source>
</reference>
<evidence type="ECO:0000256" key="3">
    <source>
        <dbReference type="ARBA" id="ARBA00035646"/>
    </source>
</evidence>
<protein>
    <submittedName>
        <fullName evidence="4">Gas vesicle protein GvpA/GvpJ/GvpM family</fullName>
    </submittedName>
</protein>
<name>A0A543CPE6_9ACTN</name>
<organism evidence="4 5">
    <name type="scientific">Actinoallomurus bryophytorum</name>
    <dbReference type="NCBI Taxonomy" id="1490222"/>
    <lineage>
        <taxon>Bacteria</taxon>
        <taxon>Bacillati</taxon>
        <taxon>Actinomycetota</taxon>
        <taxon>Actinomycetes</taxon>
        <taxon>Streptosporangiales</taxon>
        <taxon>Thermomonosporaceae</taxon>
        <taxon>Actinoallomurus</taxon>
    </lineage>
</organism>
<evidence type="ECO:0000256" key="1">
    <source>
        <dbReference type="ARBA" id="ARBA00022987"/>
    </source>
</evidence>
<comment type="similarity">
    <text evidence="3">Belongs to the gas vesicle GvpA family.</text>
</comment>
<sequence>MDRVLSDLPAPRGPVPARGQRIALVDLLDRLLAGGVVITGDVTISIADVDLVRISLRAVIASIRPEMSRMVEGELIRGETVEDEPLQGVVTWEDPRP</sequence>
<comment type="caution">
    <text evidence="4">The sequence shown here is derived from an EMBL/GenBank/DDBJ whole genome shotgun (WGS) entry which is preliminary data.</text>
</comment>
<accession>A0A543CPE6</accession>
<evidence type="ECO:0000313" key="5">
    <source>
        <dbReference type="Proteomes" id="UP000316096"/>
    </source>
</evidence>
<evidence type="ECO:0000256" key="2">
    <source>
        <dbReference type="ARBA" id="ARBA00035108"/>
    </source>
</evidence>
<comment type="subcellular location">
    <subcellularLocation>
        <location evidence="2">Gas vesicle</location>
    </subcellularLocation>
</comment>
<dbReference type="InterPro" id="IPR000638">
    <property type="entry name" value="Gas-vesicle_GvpA-like"/>
</dbReference>
<dbReference type="RefSeq" id="WP_141957516.1">
    <property type="nucleotide sequence ID" value="NZ_VFOZ01000001.1"/>
</dbReference>
<dbReference type="OrthoDB" id="3790311at2"/>
<dbReference type="GO" id="GO:0012506">
    <property type="term" value="C:vesicle membrane"/>
    <property type="evidence" value="ECO:0007669"/>
    <property type="project" value="InterPro"/>
</dbReference>
<dbReference type="PANTHER" id="PTHR35344">
    <property type="entry name" value="GAS VESICLE STRUCTURAL PROTEIN 2-RELATED"/>
    <property type="match status" value="1"/>
</dbReference>
<gene>
    <name evidence="4" type="ORF">FB559_4628</name>
</gene>
<dbReference type="Proteomes" id="UP000316096">
    <property type="component" value="Unassembled WGS sequence"/>
</dbReference>
<dbReference type="GO" id="GO:0031411">
    <property type="term" value="C:gas vesicle"/>
    <property type="evidence" value="ECO:0007669"/>
    <property type="project" value="UniProtKB-SubCell"/>
</dbReference>
<keyword evidence="1" id="KW-0304">Gas vesicle</keyword>
<proteinExistence type="inferred from homology"/>
<dbReference type="InterPro" id="IPR050530">
    <property type="entry name" value="GvpA"/>
</dbReference>
<dbReference type="GO" id="GO:0005198">
    <property type="term" value="F:structural molecule activity"/>
    <property type="evidence" value="ECO:0007669"/>
    <property type="project" value="InterPro"/>
</dbReference>
<dbReference type="PANTHER" id="PTHR35344:SF4">
    <property type="entry name" value="GAS VESICLE PROTEIN A1"/>
    <property type="match status" value="1"/>
</dbReference>
<keyword evidence="5" id="KW-1185">Reference proteome</keyword>
<dbReference type="Pfam" id="PF00741">
    <property type="entry name" value="Gas_vesicle"/>
    <property type="match status" value="1"/>
</dbReference>
<dbReference type="AlphaFoldDB" id="A0A543CPE6"/>